<dbReference type="GO" id="GO:0004553">
    <property type="term" value="F:hydrolase activity, hydrolyzing O-glycosyl compounds"/>
    <property type="evidence" value="ECO:0007669"/>
    <property type="project" value="TreeGrafter"/>
</dbReference>
<accession>A0A1Y1UEP2</accession>
<dbReference type="PANTHER" id="PTHR22762">
    <property type="entry name" value="ALPHA-GLUCOSIDASE"/>
    <property type="match status" value="1"/>
</dbReference>
<name>A0A1Y1UEP2_9FUNG</name>
<organism evidence="2 3">
    <name type="scientific">Piromyces finnis</name>
    <dbReference type="NCBI Taxonomy" id="1754191"/>
    <lineage>
        <taxon>Eukaryota</taxon>
        <taxon>Fungi</taxon>
        <taxon>Fungi incertae sedis</taxon>
        <taxon>Chytridiomycota</taxon>
        <taxon>Chytridiomycota incertae sedis</taxon>
        <taxon>Neocallimastigomycetes</taxon>
        <taxon>Neocallimastigales</taxon>
        <taxon>Neocallimastigaceae</taxon>
        <taxon>Piromyces</taxon>
    </lineage>
</organism>
<comment type="caution">
    <text evidence="2">The sequence shown here is derived from an EMBL/GenBank/DDBJ whole genome shotgun (WGS) entry which is preliminary data.</text>
</comment>
<dbReference type="PANTHER" id="PTHR22762:SF133">
    <property type="entry name" value="P-TYPE DOMAIN-CONTAINING PROTEIN"/>
    <property type="match status" value="1"/>
</dbReference>
<protein>
    <submittedName>
        <fullName evidence="2">Uncharacterized protein</fullName>
    </submittedName>
</protein>
<evidence type="ECO:0000256" key="1">
    <source>
        <dbReference type="SAM" id="SignalP"/>
    </source>
</evidence>
<reference evidence="2 3" key="2">
    <citation type="submission" date="2016-08" db="EMBL/GenBank/DDBJ databases">
        <title>Pervasive Adenine N6-methylation of Active Genes in Fungi.</title>
        <authorList>
            <consortium name="DOE Joint Genome Institute"/>
            <person name="Mondo S.J."/>
            <person name="Dannebaum R.O."/>
            <person name="Kuo R.C."/>
            <person name="Labutti K."/>
            <person name="Haridas S."/>
            <person name="Kuo A."/>
            <person name="Salamov A."/>
            <person name="Ahrendt S.R."/>
            <person name="Lipzen A."/>
            <person name="Sullivan W."/>
            <person name="Andreopoulos W.B."/>
            <person name="Clum A."/>
            <person name="Lindquist E."/>
            <person name="Daum C."/>
            <person name="Ramamoorthy G.K."/>
            <person name="Gryganskyi A."/>
            <person name="Culley D."/>
            <person name="Magnuson J.K."/>
            <person name="James T.Y."/>
            <person name="O'Malley M.A."/>
            <person name="Stajich J.E."/>
            <person name="Spatafora J.W."/>
            <person name="Visel A."/>
            <person name="Grigoriev I.V."/>
        </authorList>
    </citation>
    <scope>NUCLEOTIDE SEQUENCE [LARGE SCALE GENOMIC DNA]</scope>
    <source>
        <strain evidence="3">finn</strain>
    </source>
</reference>
<evidence type="ECO:0000313" key="2">
    <source>
        <dbReference type="EMBL" id="ORX36530.1"/>
    </source>
</evidence>
<dbReference type="GO" id="GO:0005975">
    <property type="term" value="P:carbohydrate metabolic process"/>
    <property type="evidence" value="ECO:0007669"/>
    <property type="project" value="InterPro"/>
</dbReference>
<dbReference type="EMBL" id="MCFH01000158">
    <property type="protein sequence ID" value="ORX36530.1"/>
    <property type="molecule type" value="Genomic_DNA"/>
</dbReference>
<keyword evidence="1" id="KW-0732">Signal</keyword>
<dbReference type="OrthoDB" id="5839090at2759"/>
<keyword evidence="3" id="KW-1185">Reference proteome</keyword>
<dbReference type="InterPro" id="IPR011013">
    <property type="entry name" value="Gal_mutarotase_sf_dom"/>
</dbReference>
<sequence length="130" mass="15084">MLKLMLRFQKTQIFMVLVKLLILSVENPNNTTTTIFSRDCPCTPKENLYGAHPYYMEVRNNEPMLLLNSHGLDVKLSPENLSYCILVEVLNFMYSVDQIQLMSVVQYTSFIGKPVFPPYWSLGFHQCNLL</sequence>
<dbReference type="SUPFAM" id="SSF74650">
    <property type="entry name" value="Galactose mutarotase-like"/>
    <property type="match status" value="1"/>
</dbReference>
<evidence type="ECO:0000313" key="3">
    <source>
        <dbReference type="Proteomes" id="UP000193719"/>
    </source>
</evidence>
<dbReference type="AlphaFoldDB" id="A0A1Y1UEP2"/>
<dbReference type="Gene3D" id="3.20.20.80">
    <property type="entry name" value="Glycosidases"/>
    <property type="match status" value="1"/>
</dbReference>
<reference evidence="2 3" key="1">
    <citation type="submission" date="2016-08" db="EMBL/GenBank/DDBJ databases">
        <title>Genomes of anaerobic fungi encode conserved fungal cellulosomes for biomass hydrolysis.</title>
        <authorList>
            <consortium name="DOE Joint Genome Institute"/>
            <person name="Haitjema C.H."/>
            <person name="Gilmore S.P."/>
            <person name="Henske J.K."/>
            <person name="Solomon K.V."/>
            <person name="De Groot R."/>
            <person name="Kuo A."/>
            <person name="Mondo S.J."/>
            <person name="Salamov A.A."/>
            <person name="Labutti K."/>
            <person name="Zhao Z."/>
            <person name="Chiniquy J."/>
            <person name="Barry K."/>
            <person name="Brewer H.M."/>
            <person name="Purvine S.O."/>
            <person name="Wright A.T."/>
            <person name="Boxma B."/>
            <person name="Van Alen T."/>
            <person name="Hackstein J.H."/>
            <person name="Baker S.E."/>
            <person name="Grigoriev I.V."/>
            <person name="O'Malley M.A."/>
        </authorList>
    </citation>
    <scope>NUCLEOTIDE SEQUENCE [LARGE SCALE GENOMIC DNA]</scope>
    <source>
        <strain evidence="3">finn</strain>
    </source>
</reference>
<feature type="chain" id="PRO_5012847274" evidence="1">
    <location>
        <begin position="29"/>
        <end position="130"/>
    </location>
</feature>
<dbReference type="GO" id="GO:0030246">
    <property type="term" value="F:carbohydrate binding"/>
    <property type="evidence" value="ECO:0007669"/>
    <property type="project" value="InterPro"/>
</dbReference>
<gene>
    <name evidence="2" type="ORF">BCR36DRAFT_444988</name>
</gene>
<feature type="signal peptide" evidence="1">
    <location>
        <begin position="1"/>
        <end position="28"/>
    </location>
</feature>
<dbReference type="STRING" id="1754191.A0A1Y1UEP2"/>
<dbReference type="Gene3D" id="2.60.40.1760">
    <property type="entry name" value="glycosyl hydrolase (family 31)"/>
    <property type="match status" value="1"/>
</dbReference>
<proteinExistence type="predicted"/>
<dbReference type="Proteomes" id="UP000193719">
    <property type="component" value="Unassembled WGS sequence"/>
</dbReference>